<comment type="caution">
    <text evidence="6">The sequence shown here is derived from an EMBL/GenBank/DDBJ whole genome shotgun (WGS) entry which is preliminary data.</text>
</comment>
<dbReference type="InterPro" id="IPR001876">
    <property type="entry name" value="Znf_RanBP2"/>
</dbReference>
<evidence type="ECO:0000259" key="5">
    <source>
        <dbReference type="SMART" id="SM00547"/>
    </source>
</evidence>
<keyword evidence="7" id="KW-1185">Reference proteome</keyword>
<feature type="compositionally biased region" description="Basic residues" evidence="4">
    <location>
        <begin position="55"/>
        <end position="69"/>
    </location>
</feature>
<evidence type="ECO:0000256" key="4">
    <source>
        <dbReference type="SAM" id="MobiDB-lite"/>
    </source>
</evidence>
<keyword evidence="2" id="KW-0863">Zinc-finger</keyword>
<dbReference type="GO" id="GO:0008270">
    <property type="term" value="F:zinc ion binding"/>
    <property type="evidence" value="ECO:0007669"/>
    <property type="project" value="UniProtKB-KW"/>
</dbReference>
<evidence type="ECO:0000313" key="7">
    <source>
        <dbReference type="Proteomes" id="UP001165160"/>
    </source>
</evidence>
<gene>
    <name evidence="6" type="ORF">TrVE_jg8994</name>
</gene>
<evidence type="ECO:0000256" key="1">
    <source>
        <dbReference type="ARBA" id="ARBA00022723"/>
    </source>
</evidence>
<accession>A0A9W7BK70</accession>
<evidence type="ECO:0000256" key="2">
    <source>
        <dbReference type="ARBA" id="ARBA00022771"/>
    </source>
</evidence>
<dbReference type="SMART" id="SM00547">
    <property type="entry name" value="ZnF_RBZ"/>
    <property type="match status" value="2"/>
</dbReference>
<keyword evidence="3" id="KW-0862">Zinc</keyword>
<name>A0A9W7BK70_9STRA</name>
<evidence type="ECO:0000313" key="6">
    <source>
        <dbReference type="EMBL" id="GMH92219.1"/>
    </source>
</evidence>
<evidence type="ECO:0000256" key="3">
    <source>
        <dbReference type="ARBA" id="ARBA00022833"/>
    </source>
</evidence>
<proteinExistence type="predicted"/>
<feature type="domain" description="RanBP2-type" evidence="5">
    <location>
        <begin position="330"/>
        <end position="355"/>
    </location>
</feature>
<dbReference type="Proteomes" id="UP001165160">
    <property type="component" value="Unassembled WGS sequence"/>
</dbReference>
<keyword evidence="1" id="KW-0479">Metal-binding</keyword>
<dbReference type="Gene3D" id="2.30.30.380">
    <property type="entry name" value="Zn-finger domain of Sec23/24"/>
    <property type="match status" value="1"/>
</dbReference>
<protein>
    <recommendedName>
        <fullName evidence="5">RanBP2-type domain-containing protein</fullName>
    </recommendedName>
</protein>
<dbReference type="EMBL" id="BRXX01000125">
    <property type="protein sequence ID" value="GMH92219.1"/>
    <property type="molecule type" value="Genomic_DNA"/>
</dbReference>
<dbReference type="AlphaFoldDB" id="A0A9W7BK70"/>
<reference evidence="7" key="1">
    <citation type="journal article" date="2023" name="Commun. Biol.">
        <title>Genome analysis of Parmales, the sister group of diatoms, reveals the evolutionary specialization of diatoms from phago-mixotrophs to photoautotrophs.</title>
        <authorList>
            <person name="Ban H."/>
            <person name="Sato S."/>
            <person name="Yoshikawa S."/>
            <person name="Yamada K."/>
            <person name="Nakamura Y."/>
            <person name="Ichinomiya M."/>
            <person name="Sato N."/>
            <person name="Blanc-Mathieu R."/>
            <person name="Endo H."/>
            <person name="Kuwata A."/>
            <person name="Ogata H."/>
        </authorList>
    </citation>
    <scope>NUCLEOTIDE SEQUENCE [LARGE SCALE GENOMIC DNA]</scope>
    <source>
        <strain evidence="7">NIES 3699</strain>
    </source>
</reference>
<feature type="domain" description="RanBP2-type" evidence="5">
    <location>
        <begin position="384"/>
        <end position="409"/>
    </location>
</feature>
<feature type="region of interest" description="Disordered" evidence="4">
    <location>
        <begin position="1"/>
        <end position="163"/>
    </location>
</feature>
<sequence length="450" mass="49196">MPATALSDVSNVSPRENAVQEKSAAVKVDGASKVHELLPPPISNLNDHSNMNAGQKKKKKKKNKKKKNAAKSNEKKEEEVALDLGLVPLKASEEVSNQQGGETEGETTNEVKQDSGSEAVLEQGNSTEEDITDDVVAPIIVEFPTPPPGKQQQQSNSEDNNDEGYVVVEDRTDLWSNLGVESSNTPKGAGSLPGPFKAKGTAAEKFVPKSVSPVKKELGRSSIQDFFTDEIKEEVKITLKEEVCTPNVDLLKISGPEEEEEMKELDTPDERKIVRNLTRNSSLGLDFSSDSDSDVPLTVGAPSTSNSKHSAWNNYEFVSKESSSPSKSLPGWTCNSCTFFNSKQHAWVCECCGSAKGRQPTVHACNAPTLGLGLGGKVNLDRPKSWSCKACSFENEKMNARKCEVCDSKRDTAELGFQMQMEKEVDEEEGKEKGKEKKGFFKKVMSIFKR</sequence>
<feature type="compositionally biased region" description="Polar residues" evidence="4">
    <location>
        <begin position="43"/>
        <end position="53"/>
    </location>
</feature>
<organism evidence="6 7">
    <name type="scientific">Triparma verrucosa</name>
    <dbReference type="NCBI Taxonomy" id="1606542"/>
    <lineage>
        <taxon>Eukaryota</taxon>
        <taxon>Sar</taxon>
        <taxon>Stramenopiles</taxon>
        <taxon>Ochrophyta</taxon>
        <taxon>Bolidophyceae</taxon>
        <taxon>Parmales</taxon>
        <taxon>Triparmaceae</taxon>
        <taxon>Triparma</taxon>
    </lineage>
</organism>